<organism evidence="2 3">
    <name type="scientific">Mycolicibacter acidiphilus</name>
    <dbReference type="NCBI Taxonomy" id="2835306"/>
    <lineage>
        <taxon>Bacteria</taxon>
        <taxon>Bacillati</taxon>
        <taxon>Actinomycetota</taxon>
        <taxon>Actinomycetes</taxon>
        <taxon>Mycobacteriales</taxon>
        <taxon>Mycobacteriaceae</taxon>
        <taxon>Mycolicibacter</taxon>
    </lineage>
</organism>
<dbReference type="SUPFAM" id="SSF53474">
    <property type="entry name" value="alpha/beta-Hydrolases"/>
    <property type="match status" value="1"/>
</dbReference>
<dbReference type="Pfam" id="PF08237">
    <property type="entry name" value="PE-PPE"/>
    <property type="match status" value="1"/>
</dbReference>
<dbReference type="Gene3D" id="3.40.50.1820">
    <property type="entry name" value="alpha/beta hydrolase"/>
    <property type="match status" value="1"/>
</dbReference>
<gene>
    <name evidence="2" type="ORF">KIH27_16485</name>
</gene>
<sequence length="444" mass="45426">MSDAAPLTPGAPVGILKALGAATLVAEVIAPGSVPAAAPVRAGVTLTATEAAAPAGGIALILGPSMISTPSQQYADTVEKLYLAPNGFTGETQVLTTPESPYYLDSSEDEGAKILTAKIQSLIDAGQVNAENPVTVFGYSQSAALTTLAMQQLHAAGVPSEDVHFVLVGDSANPNGGMLIGFENLPGLSQVLSAGDVTLGNPTPNDLYPTDIYTLEYDGYADFPRYPVNLLSDLNALMGLTTQHLAYLGLTADQIADATPLQTAADGMIHSYMISSEYLPLLVPVLLMPVIGKPLYDLMEPDMRILVNLGYGDMANGWNDGPADVATPFSLAPPTIDWTEVSAALEQGAKDGYAAFTADLANPATYQVGDLTDNPALAHLMAAAAGAGIVENAQSMSLSEVIGAFLHTISGSLSGAGVVAPGSALADLESGDVWGALLASLGLA</sequence>
<protein>
    <submittedName>
        <fullName evidence="2">PE-PPE domain-containing protein</fullName>
    </submittedName>
</protein>
<dbReference type="RefSeq" id="WP_214094047.1">
    <property type="nucleotide sequence ID" value="NZ_JAHCLR010000038.1"/>
</dbReference>
<dbReference type="Proteomes" id="UP001519535">
    <property type="component" value="Unassembled WGS sequence"/>
</dbReference>
<comment type="caution">
    <text evidence="2">The sequence shown here is derived from an EMBL/GenBank/DDBJ whole genome shotgun (WGS) entry which is preliminary data.</text>
</comment>
<evidence type="ECO:0000313" key="3">
    <source>
        <dbReference type="Proteomes" id="UP001519535"/>
    </source>
</evidence>
<dbReference type="EMBL" id="JAHCLR010000038">
    <property type="protein sequence ID" value="MBS9535186.1"/>
    <property type="molecule type" value="Genomic_DNA"/>
</dbReference>
<feature type="domain" description="PE-PPE" evidence="1">
    <location>
        <begin position="99"/>
        <end position="311"/>
    </location>
</feature>
<dbReference type="InterPro" id="IPR013228">
    <property type="entry name" value="PE-PPE_C"/>
</dbReference>
<dbReference type="InterPro" id="IPR029058">
    <property type="entry name" value="AB_hydrolase_fold"/>
</dbReference>
<keyword evidence="3" id="KW-1185">Reference proteome</keyword>
<accession>A0ABS5RLJ8</accession>
<proteinExistence type="predicted"/>
<evidence type="ECO:0000259" key="1">
    <source>
        <dbReference type="Pfam" id="PF08237"/>
    </source>
</evidence>
<name>A0ABS5RLJ8_9MYCO</name>
<reference evidence="2 3" key="1">
    <citation type="submission" date="2021-05" db="EMBL/GenBank/DDBJ databases">
        <title>Mycobacterium acidophilum sp. nov., an extremely acid-tolerant member of the genus Mycobacterium.</title>
        <authorList>
            <person name="Xia J."/>
        </authorList>
    </citation>
    <scope>NUCLEOTIDE SEQUENCE [LARGE SCALE GENOMIC DNA]</scope>
    <source>
        <strain evidence="2 3">M1</strain>
    </source>
</reference>
<evidence type="ECO:0000313" key="2">
    <source>
        <dbReference type="EMBL" id="MBS9535186.1"/>
    </source>
</evidence>